<evidence type="ECO:0000313" key="2">
    <source>
        <dbReference type="Proteomes" id="UP000003856"/>
    </source>
</evidence>
<dbReference type="PROSITE" id="PS51257">
    <property type="entry name" value="PROKAR_LIPOPROTEIN"/>
    <property type="match status" value="1"/>
</dbReference>
<gene>
    <name evidence="1" type="ORF">AcdelDRAFT_4247</name>
</gene>
<organism evidence="1 2">
    <name type="scientific">Acidovorax delafieldii 2AN</name>
    <dbReference type="NCBI Taxonomy" id="573060"/>
    <lineage>
        <taxon>Bacteria</taxon>
        <taxon>Pseudomonadati</taxon>
        <taxon>Pseudomonadota</taxon>
        <taxon>Betaproteobacteria</taxon>
        <taxon>Burkholderiales</taxon>
        <taxon>Comamonadaceae</taxon>
        <taxon>Acidovorax</taxon>
    </lineage>
</organism>
<accession>C5TBG7</accession>
<reference evidence="1 2" key="1">
    <citation type="submission" date="2009-05" db="EMBL/GenBank/DDBJ databases">
        <title>The draft genome of Acidovorax delafieldii 2AN.</title>
        <authorList>
            <consortium name="US DOE Joint Genome Institute (JGI-PGF)"/>
            <person name="Lucas S."/>
            <person name="Copeland A."/>
            <person name="Lapidus A."/>
            <person name="Glavina del Rio T."/>
            <person name="Tice H."/>
            <person name="Bruce D."/>
            <person name="Goodwin L."/>
            <person name="Pitluck S."/>
            <person name="Larimer F."/>
            <person name="Land M.L."/>
            <person name="Hauser L."/>
            <person name="Shelobolina E.S."/>
            <person name="Picardal F."/>
            <person name="Roden E."/>
            <person name="Emerson D."/>
        </authorList>
    </citation>
    <scope>NUCLEOTIDE SEQUENCE [LARGE SCALE GENOMIC DNA]</scope>
    <source>
        <strain evidence="1 2">2AN</strain>
    </source>
</reference>
<feature type="non-terminal residue" evidence="1">
    <location>
        <position position="40"/>
    </location>
</feature>
<evidence type="ECO:0000313" key="1">
    <source>
        <dbReference type="EMBL" id="EER58178.1"/>
    </source>
</evidence>
<sequence length="40" mass="4203">MHKRTLLSLAPVALLAACGFRLRGVPEFSFASLYVAAPAG</sequence>
<comment type="caution">
    <text evidence="1">The sequence shown here is derived from an EMBL/GenBank/DDBJ whole genome shotgun (WGS) entry which is preliminary data.</text>
</comment>
<dbReference type="Proteomes" id="UP000003856">
    <property type="component" value="Unassembled WGS sequence"/>
</dbReference>
<protein>
    <submittedName>
        <fullName evidence="1">Rare lipoprotein B</fullName>
    </submittedName>
</protein>
<dbReference type="EMBL" id="ACQT01000333">
    <property type="protein sequence ID" value="EER58178.1"/>
    <property type="molecule type" value="Genomic_DNA"/>
</dbReference>
<name>C5TBG7_ACIDE</name>
<proteinExistence type="predicted"/>
<dbReference type="AlphaFoldDB" id="C5TBG7"/>
<keyword evidence="2" id="KW-1185">Reference proteome</keyword>
<keyword evidence="1" id="KW-0449">Lipoprotein</keyword>